<evidence type="ECO:0000256" key="2">
    <source>
        <dbReference type="ARBA" id="ARBA00022525"/>
    </source>
</evidence>
<dbReference type="Proteomes" id="UP000014065">
    <property type="component" value="Unassembled WGS sequence"/>
</dbReference>
<evidence type="ECO:0000313" key="6">
    <source>
        <dbReference type="EMBL" id="EPA05545.1"/>
    </source>
</evidence>
<keyword evidence="4" id="KW-0812">Transmembrane</keyword>
<evidence type="ECO:0000256" key="4">
    <source>
        <dbReference type="SAM" id="Phobius"/>
    </source>
</evidence>
<keyword evidence="4" id="KW-0472">Membrane</keyword>
<dbReference type="NCBIfam" id="NF033679">
    <property type="entry name" value="DNRLRE_dom"/>
    <property type="match status" value="1"/>
</dbReference>
<organism evidence="6 7">
    <name type="scientific">Candidatus Nitrosarchaeum limnium BG20</name>
    <dbReference type="NCBI Taxonomy" id="859192"/>
    <lineage>
        <taxon>Archaea</taxon>
        <taxon>Nitrososphaerota</taxon>
        <taxon>Nitrososphaeria</taxon>
        <taxon>Nitrosopumilales</taxon>
        <taxon>Nitrosopumilaceae</taxon>
        <taxon>Nitrosarchaeum</taxon>
    </lineage>
</organism>
<keyword evidence="3" id="KW-0732">Signal</keyword>
<gene>
    <name evidence="6" type="ORF">BG20_I1858</name>
</gene>
<feature type="domain" description="Carbohydrate-binding module family 96" evidence="5">
    <location>
        <begin position="240"/>
        <end position="318"/>
    </location>
</feature>
<comment type="caution">
    <text evidence="6">The sequence shown here is derived from an EMBL/GenBank/DDBJ whole genome shotgun (WGS) entry which is preliminary data.</text>
</comment>
<keyword evidence="7" id="KW-1185">Reference proteome</keyword>
<comment type="subcellular location">
    <subcellularLocation>
        <location evidence="1">Secreted</location>
    </subcellularLocation>
</comment>
<sequence>MNYKQVYTNKNFYDISMRQMITNEYSGKKLLILMIATGVAFSSITFFMLGDGLLASSLLSENDYKMLCDTGLCFNPITSSFPTGVFIQQSYEFDQMTINQNSESFSKFRPVKASTADFVLTDNSAILYSTKDSFVREGIKNSNEGSNKELRVMGTGPTNNRVLVGFDESQIGTVLKEKSLESAKLRIFVVDNDHRWKEGQTVVVHSLNENWQEGVGENAPFANFIGTQKGVTWNCSSDDQDCTNWNGGNFQGTVTDSVVISNDVSGKWIEFDVTTDILAFLNGSPNYGWVIMKSDEDAPGRINIAARETQTNIPQLELIFA</sequence>
<reference evidence="6 7" key="1">
    <citation type="journal article" date="2012" name="J. Bacteriol.">
        <title>Genome Sequence of "Candidatus Nitrosoarchaeum limnia" BG20, a Low-Salinity Ammonia-Oxidizing Archaeon from the San Francisco Bay Estuary.</title>
        <authorList>
            <person name="Mosier A.C."/>
            <person name="Allen E.E."/>
            <person name="Kim M."/>
            <person name="Ferriera S."/>
            <person name="Francis C.A."/>
        </authorList>
    </citation>
    <scope>NUCLEOTIDE SEQUENCE [LARGE SCALE GENOMIC DNA]</scope>
    <source>
        <strain evidence="6 7">BG20</strain>
    </source>
</reference>
<evidence type="ECO:0000256" key="1">
    <source>
        <dbReference type="ARBA" id="ARBA00004613"/>
    </source>
</evidence>
<dbReference type="EMBL" id="AHJG01000177">
    <property type="protein sequence ID" value="EPA05545.1"/>
    <property type="molecule type" value="Genomic_DNA"/>
</dbReference>
<feature type="transmembrane region" description="Helical" evidence="4">
    <location>
        <begin position="30"/>
        <end position="50"/>
    </location>
</feature>
<dbReference type="InterPro" id="IPR055372">
    <property type="entry name" value="CBM96"/>
</dbReference>
<dbReference type="Pfam" id="PF24517">
    <property type="entry name" value="CBM96"/>
    <property type="match status" value="2"/>
</dbReference>
<evidence type="ECO:0000256" key="3">
    <source>
        <dbReference type="ARBA" id="ARBA00022729"/>
    </source>
</evidence>
<proteinExistence type="predicted"/>
<dbReference type="RefSeq" id="WP_010192063.1">
    <property type="nucleotide sequence ID" value="NZ_AHJG01000177.1"/>
</dbReference>
<protein>
    <recommendedName>
        <fullName evidence="5">Carbohydrate-binding module family 96 domain-containing protein</fullName>
    </recommendedName>
</protein>
<evidence type="ECO:0000259" key="5">
    <source>
        <dbReference type="Pfam" id="PF24517"/>
    </source>
</evidence>
<feature type="domain" description="Carbohydrate-binding module family 96" evidence="5">
    <location>
        <begin position="127"/>
        <end position="213"/>
    </location>
</feature>
<dbReference type="AlphaFoldDB" id="S2E2M1"/>
<evidence type="ECO:0000313" key="7">
    <source>
        <dbReference type="Proteomes" id="UP000014065"/>
    </source>
</evidence>
<name>S2E2M1_9ARCH</name>
<keyword evidence="2" id="KW-0964">Secreted</keyword>
<keyword evidence="4" id="KW-1133">Transmembrane helix</keyword>
<accession>S2E2M1</accession>
<dbReference type="GO" id="GO:0005576">
    <property type="term" value="C:extracellular region"/>
    <property type="evidence" value="ECO:0007669"/>
    <property type="project" value="UniProtKB-SubCell"/>
</dbReference>